<evidence type="ECO:0000259" key="1">
    <source>
        <dbReference type="Pfam" id="PF13946"/>
    </source>
</evidence>
<keyword evidence="3" id="KW-1185">Reference proteome</keyword>
<dbReference type="Proteomes" id="UP000666240">
    <property type="component" value="Unassembled WGS sequence"/>
</dbReference>
<dbReference type="Gene3D" id="1.10.3130.20">
    <property type="entry name" value="Phycobilisome linker domain"/>
    <property type="match status" value="1"/>
</dbReference>
<dbReference type="InterPro" id="IPR038255">
    <property type="entry name" value="PBS_linker_sf"/>
</dbReference>
<dbReference type="InterPro" id="IPR025282">
    <property type="entry name" value="DUF4214"/>
</dbReference>
<proteinExistence type="predicted"/>
<dbReference type="RefSeq" id="WP_209337226.1">
    <property type="nucleotide sequence ID" value="NZ_JAGIYY010000012.1"/>
</dbReference>
<evidence type="ECO:0000313" key="2">
    <source>
        <dbReference type="EMBL" id="MBP0441193.1"/>
    </source>
</evidence>
<sequence>MDAIQTIYIALFGRPADPLGLAYFMDETNNGADLTSIGDLAATAEYQDRFSGMTNVQIITSIYQELFGRNPEAAGLTYFLAELESGRQNINTIAINIAQGAQGNDAAVLANKVEAANTFTAAIDTPDELAAYNGNNAAAAGRAFLDGVTADDATVPTAAEAQAAIDVLLSTPDSVITLTTETGEQISGTTGADQYNIIAGGPNATLNSFDTINDLGGVDTANIVVRGAGNLPAGASISGVEIINLDQSQALLNNGNDIDATFFQGATQIWQIGGAQDINNVSASVTAGFRNVEADAAVEFTGEMGAIALDNVGDDSDLVLDGEAVTNVMISGTVDDDGVGGAGTVTFTAGADLDALETLTLSLTSDAIVDVDGLLGDNDFTTIDASASTGDIELADLENTNNITSITTGSGNDDVHFDTDYTPGSAGGTAVTIDVGAGDDVVELQLYSATANSSVEVTLGSGSDLVLVTDQFENINTASAATLEAGLVTVTDFSVTEDTLDISDFGAIRTTIVNTDLTTIANQDTLFEAATLAGTFATGANDFVVFNYEGSAYVLYDGNDSSSFNAGDGLIELTGVTAAQLNAANFAF</sequence>
<name>A0A8J7R4S1_9HYPH</name>
<dbReference type="AlphaFoldDB" id="A0A8J7R4S1"/>
<evidence type="ECO:0000313" key="3">
    <source>
        <dbReference type="Proteomes" id="UP000666240"/>
    </source>
</evidence>
<accession>A0A8J7R4S1</accession>
<dbReference type="Pfam" id="PF13946">
    <property type="entry name" value="DUF4214"/>
    <property type="match status" value="1"/>
</dbReference>
<reference evidence="2" key="1">
    <citation type="submission" date="2021-03" db="EMBL/GenBank/DDBJ databases">
        <title>Genome sequencing and assembly of Tianweitania sediminis.</title>
        <authorList>
            <person name="Chhetri G."/>
        </authorList>
    </citation>
    <scope>NUCLEOTIDE SEQUENCE</scope>
    <source>
        <strain evidence="2">Z8</strain>
    </source>
</reference>
<organism evidence="2 3">
    <name type="scientific">Tianweitania sediminis</name>
    <dbReference type="NCBI Taxonomy" id="1502156"/>
    <lineage>
        <taxon>Bacteria</taxon>
        <taxon>Pseudomonadati</taxon>
        <taxon>Pseudomonadota</taxon>
        <taxon>Alphaproteobacteria</taxon>
        <taxon>Hyphomicrobiales</taxon>
        <taxon>Phyllobacteriaceae</taxon>
        <taxon>Tianweitania</taxon>
    </lineage>
</organism>
<protein>
    <submittedName>
        <fullName evidence="2">DUF4214 domain-containing protein</fullName>
    </submittedName>
</protein>
<feature type="domain" description="DUF4214" evidence="1">
    <location>
        <begin position="41"/>
        <end position="99"/>
    </location>
</feature>
<comment type="caution">
    <text evidence="2">The sequence shown here is derived from an EMBL/GenBank/DDBJ whole genome shotgun (WGS) entry which is preliminary data.</text>
</comment>
<dbReference type="EMBL" id="JAGIYY010000012">
    <property type="protein sequence ID" value="MBP0441193.1"/>
    <property type="molecule type" value="Genomic_DNA"/>
</dbReference>
<gene>
    <name evidence="2" type="ORF">J5Y06_21305</name>
</gene>